<comment type="subunit">
    <text evidence="1 9">Monomer.</text>
</comment>
<keyword evidence="5 9" id="KW-0862">Zinc</keyword>
<dbReference type="InterPro" id="IPR014729">
    <property type="entry name" value="Rossmann-like_a/b/a_fold"/>
</dbReference>
<comment type="cofactor">
    <cofactor evidence="9">
        <name>Zn(2+)</name>
        <dbReference type="ChEBI" id="CHEBI:29105"/>
    </cofactor>
    <text evidence="9">Binds 1 zinc ion per subunit.</text>
</comment>
<keyword evidence="6 9" id="KW-0067">ATP-binding</keyword>
<evidence type="ECO:0000256" key="4">
    <source>
        <dbReference type="ARBA" id="ARBA00022741"/>
    </source>
</evidence>
<feature type="domain" description="Cysteinyl-tRNA ligase anticodon binding" evidence="11">
    <location>
        <begin position="442"/>
        <end position="487"/>
    </location>
</feature>
<sequence length="492" mass="54819">MSYNTLGTSKQEFNLPAPAKTVRMYNCGPTVYDIQHIGNLSMFVFTDTLRKVLECNNFKVKQVINITDVGHLTSDSDEGEDKMTKGLEREGLEPTLENMLGMGEKYTSIFLDDLKNLNIRTEHISFPRASGYIRAQVAMIATLVEKGFAYPSQDGVYFDTSRYPAYGALGGIHSENQGEGARIATNKNKRNQADFALWKFSASSKGGSFSGGKVGSASGGNITGWDSPWGKGFPGWHIECSAMARAELGEQIDIHTGGIEHIAIHHNNEIAQSECATGRKPFSRFWMHRAHIQIDGKKIAKSIGNVVYLSDVIARGYHPLSFRYLLLGAHYRTPLNFTWEALGAAEKAFLRLRMIADNYPTGGNVPARYQKRVHKRFNDDLDTAGALGALWEMIKDSKLSHAQIRAGVLDADKVLGLNLGAIDQKATEACKRMFGRKVEIQSLPENVQTMIDERNVARERKEWEQADLLRKNIENLGYVLEDSAQETTVFQK</sequence>
<feature type="short sequence motif" description="'HIGH' region" evidence="9">
    <location>
        <begin position="29"/>
        <end position="39"/>
    </location>
</feature>
<accession>A0A1F6DE61</accession>
<feature type="binding site" evidence="9">
    <location>
        <position position="265"/>
    </location>
    <ligand>
        <name>Zn(2+)</name>
        <dbReference type="ChEBI" id="CHEBI:29105"/>
    </ligand>
</feature>
<dbReference type="NCBIfam" id="TIGR00435">
    <property type="entry name" value="cysS"/>
    <property type="match status" value="1"/>
</dbReference>
<name>A0A1F6DE61_9BACT</name>
<dbReference type="Pfam" id="PF01406">
    <property type="entry name" value="tRNA-synt_1e"/>
    <property type="match status" value="1"/>
</dbReference>
<dbReference type="SUPFAM" id="SSF52374">
    <property type="entry name" value="Nucleotidylyl transferase"/>
    <property type="match status" value="1"/>
</dbReference>
<comment type="caution">
    <text evidence="9">Lacks conserved residue(s) required for the propagation of feature annotation.</text>
</comment>
<reference evidence="12 13" key="1">
    <citation type="journal article" date="2016" name="Nat. Commun.">
        <title>Thousands of microbial genomes shed light on interconnected biogeochemical processes in an aquifer system.</title>
        <authorList>
            <person name="Anantharaman K."/>
            <person name="Brown C.T."/>
            <person name="Hug L.A."/>
            <person name="Sharon I."/>
            <person name="Castelle C.J."/>
            <person name="Probst A.J."/>
            <person name="Thomas B.C."/>
            <person name="Singh A."/>
            <person name="Wilkins M.J."/>
            <person name="Karaoz U."/>
            <person name="Brodie E.L."/>
            <person name="Williams K.H."/>
            <person name="Hubbard S.S."/>
            <person name="Banfield J.F."/>
        </authorList>
    </citation>
    <scope>NUCLEOTIDE SEQUENCE [LARGE SCALE GENOMIC DNA]</scope>
</reference>
<keyword evidence="2 9" id="KW-0436">Ligase</keyword>
<comment type="similarity">
    <text evidence="9">Belongs to the class-I aminoacyl-tRNA synthetase family.</text>
</comment>
<feature type="binding site" evidence="9">
    <location>
        <position position="27"/>
    </location>
    <ligand>
        <name>Zn(2+)</name>
        <dbReference type="ChEBI" id="CHEBI:29105"/>
    </ligand>
</feature>
<evidence type="ECO:0000256" key="5">
    <source>
        <dbReference type="ARBA" id="ARBA00022833"/>
    </source>
</evidence>
<evidence type="ECO:0000256" key="1">
    <source>
        <dbReference type="ARBA" id="ARBA00011245"/>
    </source>
</evidence>
<keyword evidence="3 9" id="KW-0479">Metal-binding</keyword>
<feature type="domain" description="tRNA synthetases class I catalytic" evidence="10">
    <location>
        <begin position="19"/>
        <end position="345"/>
    </location>
</feature>
<dbReference type="InterPro" id="IPR032678">
    <property type="entry name" value="tRNA-synt_1_cat_dom"/>
</dbReference>
<dbReference type="SUPFAM" id="SSF47323">
    <property type="entry name" value="Anticodon-binding domain of a subclass of class I aminoacyl-tRNA synthetases"/>
    <property type="match status" value="1"/>
</dbReference>
<evidence type="ECO:0000259" key="11">
    <source>
        <dbReference type="Pfam" id="PF23493"/>
    </source>
</evidence>
<dbReference type="Gene3D" id="1.20.120.1910">
    <property type="entry name" value="Cysteine-tRNA ligase, C-terminal anti-codon recognition domain"/>
    <property type="match status" value="1"/>
</dbReference>
<dbReference type="Proteomes" id="UP000178042">
    <property type="component" value="Unassembled WGS sequence"/>
</dbReference>
<dbReference type="InterPro" id="IPR015803">
    <property type="entry name" value="Cys-tRNA-ligase"/>
</dbReference>
<keyword evidence="8 9" id="KW-0030">Aminoacyl-tRNA synthetase</keyword>
<comment type="subcellular location">
    <subcellularLocation>
        <location evidence="9">Cytoplasm</location>
    </subcellularLocation>
</comment>
<keyword evidence="4 9" id="KW-0547">Nucleotide-binding</keyword>
<evidence type="ECO:0000256" key="3">
    <source>
        <dbReference type="ARBA" id="ARBA00022723"/>
    </source>
</evidence>
<dbReference type="InterPro" id="IPR009080">
    <property type="entry name" value="tRNAsynth_Ia_anticodon-bd"/>
</dbReference>
<evidence type="ECO:0000313" key="12">
    <source>
        <dbReference type="EMBL" id="OGG59704.1"/>
    </source>
</evidence>
<evidence type="ECO:0000313" key="13">
    <source>
        <dbReference type="Proteomes" id="UP000178042"/>
    </source>
</evidence>
<proteinExistence type="inferred from homology"/>
<dbReference type="GO" id="GO:0005524">
    <property type="term" value="F:ATP binding"/>
    <property type="evidence" value="ECO:0007669"/>
    <property type="project" value="UniProtKB-UniRule"/>
</dbReference>
<keyword evidence="7 9" id="KW-0648">Protein biosynthesis</keyword>
<dbReference type="GO" id="GO:0006423">
    <property type="term" value="P:cysteinyl-tRNA aminoacylation"/>
    <property type="evidence" value="ECO:0007669"/>
    <property type="project" value="UniProtKB-UniRule"/>
</dbReference>
<feature type="binding site" evidence="9">
    <location>
        <position position="301"/>
    </location>
    <ligand>
        <name>ATP</name>
        <dbReference type="ChEBI" id="CHEBI:30616"/>
    </ligand>
</feature>
<dbReference type="PANTHER" id="PTHR10890:SF3">
    <property type="entry name" value="CYSTEINE--TRNA LIGASE, CYTOPLASMIC"/>
    <property type="match status" value="1"/>
</dbReference>
<evidence type="ECO:0000256" key="6">
    <source>
        <dbReference type="ARBA" id="ARBA00022840"/>
    </source>
</evidence>
<gene>
    <name evidence="9" type="primary">cysS</name>
    <name evidence="12" type="ORF">A3C86_01850</name>
</gene>
<keyword evidence="9" id="KW-0963">Cytoplasm</keyword>
<dbReference type="EC" id="6.1.1.16" evidence="9"/>
<dbReference type="PANTHER" id="PTHR10890">
    <property type="entry name" value="CYSTEINYL-TRNA SYNTHETASE"/>
    <property type="match status" value="1"/>
</dbReference>
<comment type="caution">
    <text evidence="12">The sequence shown here is derived from an EMBL/GenBank/DDBJ whole genome shotgun (WGS) entry which is preliminary data.</text>
</comment>
<dbReference type="PRINTS" id="PR00983">
    <property type="entry name" value="TRNASYNTHCYS"/>
</dbReference>
<dbReference type="AlphaFoldDB" id="A0A1F6DE61"/>
<organism evidence="12 13">
    <name type="scientific">Candidatus Kaiserbacteria bacterium RIFCSPHIGHO2_02_FULL_49_16</name>
    <dbReference type="NCBI Taxonomy" id="1798490"/>
    <lineage>
        <taxon>Bacteria</taxon>
        <taxon>Candidatus Kaiseribacteriota</taxon>
    </lineage>
</organism>
<evidence type="ECO:0000256" key="9">
    <source>
        <dbReference type="HAMAP-Rule" id="MF_00041"/>
    </source>
</evidence>
<protein>
    <recommendedName>
        <fullName evidence="9">Cysteine--tRNA ligase</fullName>
        <ecNumber evidence="9">6.1.1.16</ecNumber>
    </recommendedName>
    <alternativeName>
        <fullName evidence="9">Cysteinyl-tRNA synthetase</fullName>
        <shortName evidence="9">CysRS</shortName>
    </alternativeName>
</protein>
<dbReference type="Pfam" id="PF23493">
    <property type="entry name" value="CysS_C"/>
    <property type="match status" value="1"/>
</dbReference>
<dbReference type="HAMAP" id="MF_00041">
    <property type="entry name" value="Cys_tRNA_synth"/>
    <property type="match status" value="1"/>
</dbReference>
<evidence type="ECO:0000259" key="10">
    <source>
        <dbReference type="Pfam" id="PF01406"/>
    </source>
</evidence>
<evidence type="ECO:0000256" key="8">
    <source>
        <dbReference type="ARBA" id="ARBA00023146"/>
    </source>
</evidence>
<feature type="binding site" evidence="9">
    <location>
        <position position="269"/>
    </location>
    <ligand>
        <name>Zn(2+)</name>
        <dbReference type="ChEBI" id="CHEBI:29105"/>
    </ligand>
</feature>
<dbReference type="InterPro" id="IPR056411">
    <property type="entry name" value="CysS_C"/>
</dbReference>
<evidence type="ECO:0000256" key="2">
    <source>
        <dbReference type="ARBA" id="ARBA00022598"/>
    </source>
</evidence>
<comment type="catalytic activity">
    <reaction evidence="9">
        <text>tRNA(Cys) + L-cysteine + ATP = L-cysteinyl-tRNA(Cys) + AMP + diphosphate</text>
        <dbReference type="Rhea" id="RHEA:17773"/>
        <dbReference type="Rhea" id="RHEA-COMP:9661"/>
        <dbReference type="Rhea" id="RHEA-COMP:9679"/>
        <dbReference type="ChEBI" id="CHEBI:30616"/>
        <dbReference type="ChEBI" id="CHEBI:33019"/>
        <dbReference type="ChEBI" id="CHEBI:35235"/>
        <dbReference type="ChEBI" id="CHEBI:78442"/>
        <dbReference type="ChEBI" id="CHEBI:78517"/>
        <dbReference type="ChEBI" id="CHEBI:456215"/>
        <dbReference type="EC" id="6.1.1.16"/>
    </reaction>
</comment>
<dbReference type="GO" id="GO:0005829">
    <property type="term" value="C:cytosol"/>
    <property type="evidence" value="ECO:0007669"/>
    <property type="project" value="TreeGrafter"/>
</dbReference>
<evidence type="ECO:0000256" key="7">
    <source>
        <dbReference type="ARBA" id="ARBA00022917"/>
    </source>
</evidence>
<feature type="binding site" evidence="9">
    <location>
        <position position="240"/>
    </location>
    <ligand>
        <name>Zn(2+)</name>
        <dbReference type="ChEBI" id="CHEBI:29105"/>
    </ligand>
</feature>
<dbReference type="GO" id="GO:0004817">
    <property type="term" value="F:cysteine-tRNA ligase activity"/>
    <property type="evidence" value="ECO:0007669"/>
    <property type="project" value="UniProtKB-UniRule"/>
</dbReference>
<dbReference type="EMBL" id="MFLD01000023">
    <property type="protein sequence ID" value="OGG59704.1"/>
    <property type="molecule type" value="Genomic_DNA"/>
</dbReference>
<dbReference type="GO" id="GO:0008270">
    <property type="term" value="F:zinc ion binding"/>
    <property type="evidence" value="ECO:0007669"/>
    <property type="project" value="UniProtKB-UniRule"/>
</dbReference>
<dbReference type="InterPro" id="IPR024909">
    <property type="entry name" value="Cys-tRNA/MSH_ligase"/>
</dbReference>
<dbReference type="Gene3D" id="3.40.50.620">
    <property type="entry name" value="HUPs"/>
    <property type="match status" value="1"/>
</dbReference>